<name>A0A0C2HX40_9BACT</name>
<evidence type="ECO:0008006" key="3">
    <source>
        <dbReference type="Google" id="ProtNLM"/>
    </source>
</evidence>
<accession>A0A0C2HX40</accession>
<proteinExistence type="predicted"/>
<evidence type="ECO:0000313" key="2">
    <source>
        <dbReference type="Proteomes" id="UP000035068"/>
    </source>
</evidence>
<keyword evidence="2" id="KW-1185">Reference proteome</keyword>
<evidence type="ECO:0000313" key="1">
    <source>
        <dbReference type="EMBL" id="KIH77347.1"/>
    </source>
</evidence>
<dbReference type="Proteomes" id="UP000035068">
    <property type="component" value="Unassembled WGS sequence"/>
</dbReference>
<protein>
    <recommendedName>
        <fullName evidence="3">Transposase DDE domain-containing protein</fullName>
    </recommendedName>
</protein>
<dbReference type="AlphaFoldDB" id="A0A0C2HX40"/>
<gene>
    <name evidence="1" type="ORF">GFER_00920</name>
</gene>
<dbReference type="EMBL" id="JWJD01000001">
    <property type="protein sequence ID" value="KIH77347.1"/>
    <property type="molecule type" value="Genomic_DNA"/>
</dbReference>
<sequence>MNLLGFFLKGKPATWSGEQCVMLCAGARFMIMILPLRVIRHLWRGLGRVSAKATGSGLISHAVKVGWSLDVVPKSRPLIFRLFAQPIWRVICAAAILRSMPWPST</sequence>
<organism evidence="1 2">
    <name type="scientific">Geoalkalibacter ferrihydriticus DSM 17813</name>
    <dbReference type="NCBI Taxonomy" id="1121915"/>
    <lineage>
        <taxon>Bacteria</taxon>
        <taxon>Pseudomonadati</taxon>
        <taxon>Thermodesulfobacteriota</taxon>
        <taxon>Desulfuromonadia</taxon>
        <taxon>Desulfuromonadales</taxon>
        <taxon>Geoalkalibacteraceae</taxon>
        <taxon>Geoalkalibacter</taxon>
    </lineage>
</organism>
<reference evidence="1 2" key="1">
    <citation type="submission" date="2014-12" db="EMBL/GenBank/DDBJ databases">
        <title>Genomes of Geoalkalibacter ferrihydriticus and Geoalkalibacter subterraneus, two haloalkaliphilic metal-reducing members of the Geobacteraceae.</title>
        <authorList>
            <person name="Badalamenti J.P."/>
            <person name="Torres C.I."/>
            <person name="Krajmalnik-Brown R."/>
            <person name="Bond D.R."/>
        </authorList>
    </citation>
    <scope>NUCLEOTIDE SEQUENCE [LARGE SCALE GENOMIC DNA]</scope>
    <source>
        <strain evidence="1 2">DSM 17813</strain>
    </source>
</reference>
<comment type="caution">
    <text evidence="1">The sequence shown here is derived from an EMBL/GenBank/DDBJ whole genome shotgun (WGS) entry which is preliminary data.</text>
</comment>